<reference evidence="3" key="1">
    <citation type="submission" date="2023-08" db="EMBL/GenBank/DDBJ databases">
        <authorList>
            <person name="Messyasz A."/>
            <person name="Mannisto M.K."/>
            <person name="Kerkhof L.J."/>
            <person name="Haggblom M."/>
        </authorList>
    </citation>
    <scope>NUCLEOTIDE SEQUENCE</scope>
    <source>
        <strain evidence="3">M8UP39</strain>
    </source>
</reference>
<dbReference type="AlphaFoldDB" id="A0AAU7YZ52"/>
<dbReference type="Gene3D" id="3.40.720.10">
    <property type="entry name" value="Alkaline Phosphatase, subunit A"/>
    <property type="match status" value="1"/>
</dbReference>
<evidence type="ECO:0000313" key="3">
    <source>
        <dbReference type="EMBL" id="XCB21626.1"/>
    </source>
</evidence>
<keyword evidence="1" id="KW-0378">Hydrolase</keyword>
<evidence type="ECO:0000256" key="1">
    <source>
        <dbReference type="ARBA" id="ARBA00022801"/>
    </source>
</evidence>
<accession>A0AAU7YZ52</accession>
<dbReference type="InterPro" id="IPR017850">
    <property type="entry name" value="Alkaline_phosphatase_core_sf"/>
</dbReference>
<dbReference type="PROSITE" id="PS51257">
    <property type="entry name" value="PROKAR_LIPOPROTEIN"/>
    <property type="match status" value="1"/>
</dbReference>
<dbReference type="Pfam" id="PF04185">
    <property type="entry name" value="Phosphoesterase"/>
    <property type="match status" value="1"/>
</dbReference>
<feature type="region of interest" description="Disordered" evidence="2">
    <location>
        <begin position="101"/>
        <end position="120"/>
    </location>
</feature>
<evidence type="ECO:0000256" key="2">
    <source>
        <dbReference type="SAM" id="MobiDB-lite"/>
    </source>
</evidence>
<reference evidence="3" key="2">
    <citation type="journal article" date="2024" name="Environ. Microbiol.">
        <title>Genome analysis and description of Tunturibacter gen. nov. expands the diversity of Terriglobia in tundra soils.</title>
        <authorList>
            <person name="Messyasz A."/>
            <person name="Mannisto M.K."/>
            <person name="Kerkhof L.J."/>
            <person name="Haggblom M.M."/>
        </authorList>
    </citation>
    <scope>NUCLEOTIDE SEQUENCE</scope>
    <source>
        <strain evidence="3">M8UP39</strain>
    </source>
</reference>
<proteinExistence type="predicted"/>
<dbReference type="KEGG" id="tgi:RBB81_18885"/>
<dbReference type="RefSeq" id="WP_353071726.1">
    <property type="nucleotide sequence ID" value="NZ_CP132938.1"/>
</dbReference>
<name>A0AAU7YZ52_9BACT</name>
<gene>
    <name evidence="3" type="ORF">RBB81_18885</name>
</gene>
<organism evidence="3">
    <name type="scientific">Tunturiibacter gelidiferens</name>
    <dbReference type="NCBI Taxonomy" id="3069689"/>
    <lineage>
        <taxon>Bacteria</taxon>
        <taxon>Pseudomonadati</taxon>
        <taxon>Acidobacteriota</taxon>
        <taxon>Terriglobia</taxon>
        <taxon>Terriglobales</taxon>
        <taxon>Acidobacteriaceae</taxon>
        <taxon>Tunturiibacter</taxon>
    </lineage>
</organism>
<dbReference type="EMBL" id="CP132938">
    <property type="protein sequence ID" value="XCB21626.1"/>
    <property type="molecule type" value="Genomic_DNA"/>
</dbReference>
<dbReference type="GO" id="GO:0016788">
    <property type="term" value="F:hydrolase activity, acting on ester bonds"/>
    <property type="evidence" value="ECO:0007669"/>
    <property type="project" value="InterPro"/>
</dbReference>
<dbReference type="InterPro" id="IPR007312">
    <property type="entry name" value="Phosphoesterase"/>
</dbReference>
<sequence>MQWNRRDFTKHAFLAGGSAVLGCSTRVQSIAPIASPTYPTLPPPASSGLEHLVVVTMENRSFDHFLGWLPNAAGIQAGLNFTDKSGASRLIHSLSGDFTGCPQSDPITPTTGRASPTTAA</sequence>
<protein>
    <submittedName>
        <fullName evidence="3">Alkaline phosphatase family protein</fullName>
    </submittedName>
</protein>